<evidence type="ECO:0000259" key="2">
    <source>
        <dbReference type="Pfam" id="PF13649"/>
    </source>
</evidence>
<sequence length="242" mass="26621">MLGVGALFDAAAPDYDGARRMLVPGFDGFYGAAVASIPFEAEEPLRVLDLGAGTGLLSGMVAARFPNASLTLVDISVEMLRVARRRFSGETGRFEFRVMDHARKPLPGRPRGYDLVVSALSIHHLTHGDKRELFEKVHRALADGGWFVNADQVQGPTPEAEAEYQADWLRRVREAGVSDGELSAALTRMKADKNAMLEAQMAWLRDAGFGSVERFYEDGRFAVYGGLKGSRRRKEVTHDQHG</sequence>
<gene>
    <name evidence="3" type="ORF">AVDCRST_MAG25-1961</name>
</gene>
<keyword evidence="1" id="KW-0808">Transferase</keyword>
<dbReference type="AlphaFoldDB" id="A0A6J4RC34"/>
<dbReference type="SUPFAM" id="SSF53335">
    <property type="entry name" value="S-adenosyl-L-methionine-dependent methyltransferases"/>
    <property type="match status" value="1"/>
</dbReference>
<dbReference type="InterPro" id="IPR029063">
    <property type="entry name" value="SAM-dependent_MTases_sf"/>
</dbReference>
<dbReference type="CDD" id="cd02440">
    <property type="entry name" value="AdoMet_MTases"/>
    <property type="match status" value="1"/>
</dbReference>
<organism evidence="3">
    <name type="scientific">uncultured Rubrobacteraceae bacterium</name>
    <dbReference type="NCBI Taxonomy" id="349277"/>
    <lineage>
        <taxon>Bacteria</taxon>
        <taxon>Bacillati</taxon>
        <taxon>Actinomycetota</taxon>
        <taxon>Rubrobacteria</taxon>
        <taxon>Rubrobacterales</taxon>
        <taxon>Rubrobacteraceae</taxon>
        <taxon>environmental samples</taxon>
    </lineage>
</organism>
<evidence type="ECO:0000256" key="1">
    <source>
        <dbReference type="ARBA" id="ARBA00022679"/>
    </source>
</evidence>
<accession>A0A6J4RC34</accession>
<dbReference type="PANTHER" id="PTHR43861">
    <property type="entry name" value="TRANS-ACONITATE 2-METHYLTRANSFERASE-RELATED"/>
    <property type="match status" value="1"/>
</dbReference>
<evidence type="ECO:0000313" key="3">
    <source>
        <dbReference type="EMBL" id="CAA9469945.1"/>
    </source>
</evidence>
<name>A0A6J4RC34_9ACTN</name>
<dbReference type="Pfam" id="PF13649">
    <property type="entry name" value="Methyltransf_25"/>
    <property type="match status" value="1"/>
</dbReference>
<feature type="domain" description="Methyltransferase" evidence="2">
    <location>
        <begin position="47"/>
        <end position="145"/>
    </location>
</feature>
<protein>
    <recommendedName>
        <fullName evidence="2">Methyltransferase domain-containing protein</fullName>
    </recommendedName>
</protein>
<reference evidence="3" key="1">
    <citation type="submission" date="2020-02" db="EMBL/GenBank/DDBJ databases">
        <authorList>
            <person name="Meier V. D."/>
        </authorList>
    </citation>
    <scope>NUCLEOTIDE SEQUENCE</scope>
    <source>
        <strain evidence="3">AVDCRST_MAG25</strain>
    </source>
</reference>
<dbReference type="Gene3D" id="3.40.50.150">
    <property type="entry name" value="Vaccinia Virus protein VP39"/>
    <property type="match status" value="1"/>
</dbReference>
<dbReference type="EMBL" id="CADCVI010000120">
    <property type="protein sequence ID" value="CAA9469945.1"/>
    <property type="molecule type" value="Genomic_DNA"/>
</dbReference>
<proteinExistence type="predicted"/>
<dbReference type="GO" id="GO:0016740">
    <property type="term" value="F:transferase activity"/>
    <property type="evidence" value="ECO:0007669"/>
    <property type="project" value="UniProtKB-KW"/>
</dbReference>
<dbReference type="InterPro" id="IPR041698">
    <property type="entry name" value="Methyltransf_25"/>
</dbReference>